<accession>A0A0N5B3U8</accession>
<dbReference type="AlphaFoldDB" id="A0A0N5B3U8"/>
<sequence length="125" mass="14559">MDTINDKLDKMLLESKDPTTREIVKMISSTMKLTDLPLELGDNEKYVKNKPFVEERIRQNLKMIELLSSQINDNLLSFITQDFGNSKSKKRNMDNELLNKNAGPSGRFPLYPFPIPRRRPKPHQL</sequence>
<evidence type="ECO:0000256" key="1">
    <source>
        <dbReference type="SAM" id="MobiDB-lite"/>
    </source>
</evidence>
<dbReference type="WBParaSite" id="SPAL_0000074800.1">
    <property type="protein sequence ID" value="SPAL_0000074800.1"/>
    <property type="gene ID" value="SPAL_0000074800"/>
</dbReference>
<reference evidence="3" key="1">
    <citation type="submission" date="2017-02" db="UniProtKB">
        <authorList>
            <consortium name="WormBaseParasite"/>
        </authorList>
    </citation>
    <scope>IDENTIFICATION</scope>
</reference>
<keyword evidence="2" id="KW-1185">Reference proteome</keyword>
<proteinExistence type="predicted"/>
<evidence type="ECO:0000313" key="3">
    <source>
        <dbReference type="WBParaSite" id="SPAL_0000074800.1"/>
    </source>
</evidence>
<protein>
    <submittedName>
        <fullName evidence="3">Mediator complex subunit 15</fullName>
    </submittedName>
</protein>
<feature type="region of interest" description="Disordered" evidence="1">
    <location>
        <begin position="85"/>
        <end position="125"/>
    </location>
</feature>
<name>A0A0N5B3U8_STREA</name>
<feature type="compositionally biased region" description="Basic residues" evidence="1">
    <location>
        <begin position="116"/>
        <end position="125"/>
    </location>
</feature>
<organism evidence="2 3">
    <name type="scientific">Strongyloides papillosus</name>
    <name type="common">Intestinal threadworm</name>
    <dbReference type="NCBI Taxonomy" id="174720"/>
    <lineage>
        <taxon>Eukaryota</taxon>
        <taxon>Metazoa</taxon>
        <taxon>Ecdysozoa</taxon>
        <taxon>Nematoda</taxon>
        <taxon>Chromadorea</taxon>
        <taxon>Rhabditida</taxon>
        <taxon>Tylenchina</taxon>
        <taxon>Panagrolaimomorpha</taxon>
        <taxon>Strongyloidoidea</taxon>
        <taxon>Strongyloididae</taxon>
        <taxon>Strongyloides</taxon>
    </lineage>
</organism>
<dbReference type="Proteomes" id="UP000046392">
    <property type="component" value="Unplaced"/>
</dbReference>
<evidence type="ECO:0000313" key="2">
    <source>
        <dbReference type="Proteomes" id="UP000046392"/>
    </source>
</evidence>